<evidence type="ECO:0000313" key="4">
    <source>
        <dbReference type="Proteomes" id="UP001065174"/>
    </source>
</evidence>
<dbReference type="RefSeq" id="WP_262308929.1">
    <property type="nucleotide sequence ID" value="NZ_CP106679.1"/>
</dbReference>
<dbReference type="SMART" id="SM00316">
    <property type="entry name" value="S1"/>
    <property type="match status" value="2"/>
</dbReference>
<dbReference type="InterPro" id="IPR040764">
    <property type="entry name" value="CvfB_WH"/>
</dbReference>
<dbReference type="Gene3D" id="1.10.10.10">
    <property type="entry name" value="Winged helix-like DNA-binding domain superfamily/Winged helix DNA-binding domain"/>
    <property type="match status" value="1"/>
</dbReference>
<sequence>MEIGDYNPLRINRFTDNGAYLIDEAAEEVLLPNKYVAKDFAIGDVVDVFVYTDSMDRNVATTLKPLVKRGEFACLEVKDVSAHGAFMDWGLEKDLFVPFSEQEIKMKKGQWALVYAYLDSITKRVAASARIHLFINRDLSMLEEGQEVDLIIGETTINGIRAIIDQKHLGLIYENEVFEELLKGSHKKGFIKTIRPDGKIDLSLRKPGLEALEEGAEKIMQTLRAQGGKLPLHDKSSPEDIQAVLQMSKKNFKRSVGILYKQKLIELKGEEIILIDNSSS</sequence>
<dbReference type="Gene3D" id="2.40.50.140">
    <property type="entry name" value="Nucleic acid-binding proteins"/>
    <property type="match status" value="1"/>
</dbReference>
<protein>
    <submittedName>
        <fullName evidence="3">S1-like domain-containing RNA-binding protein</fullName>
    </submittedName>
</protein>
<dbReference type="EMBL" id="CP106679">
    <property type="protein sequence ID" value="UXP31490.1"/>
    <property type="molecule type" value="Genomic_DNA"/>
</dbReference>
<feature type="domain" description="S1 motif" evidence="2">
    <location>
        <begin position="143"/>
        <end position="205"/>
    </location>
</feature>
<evidence type="ECO:0000313" key="3">
    <source>
        <dbReference type="EMBL" id="UXP31490.1"/>
    </source>
</evidence>
<dbReference type="Pfam" id="PF13509">
    <property type="entry name" value="S1_2"/>
    <property type="match status" value="1"/>
</dbReference>
<name>A0ABY6CLU3_9BACT</name>
<keyword evidence="4" id="KW-1185">Reference proteome</keyword>
<evidence type="ECO:0000256" key="1">
    <source>
        <dbReference type="PIRNR" id="PIRNR012524"/>
    </source>
</evidence>
<dbReference type="InterPro" id="IPR012340">
    <property type="entry name" value="NA-bd_OB-fold"/>
</dbReference>
<dbReference type="PIRSF" id="PIRSF012524">
    <property type="entry name" value="YitL_S1"/>
    <property type="match status" value="1"/>
</dbReference>
<evidence type="ECO:0000259" key="2">
    <source>
        <dbReference type="SMART" id="SM00316"/>
    </source>
</evidence>
<organism evidence="3 4">
    <name type="scientific">Reichenbachiella agarivorans</name>
    <dbReference type="NCBI Taxonomy" id="2979464"/>
    <lineage>
        <taxon>Bacteria</taxon>
        <taxon>Pseudomonadati</taxon>
        <taxon>Bacteroidota</taxon>
        <taxon>Cytophagia</taxon>
        <taxon>Cytophagales</taxon>
        <taxon>Reichenbachiellaceae</taxon>
        <taxon>Reichenbachiella</taxon>
    </lineage>
</organism>
<dbReference type="PANTHER" id="PTHR37296">
    <property type="entry name" value="CONSERVED VIRULENCE FACTOR B"/>
    <property type="match status" value="1"/>
</dbReference>
<gene>
    <name evidence="3" type="ORF">N6H18_14150</name>
</gene>
<dbReference type="InterPro" id="IPR039566">
    <property type="entry name" value="CvfB_S1_st"/>
</dbReference>
<dbReference type="Proteomes" id="UP001065174">
    <property type="component" value="Chromosome"/>
</dbReference>
<dbReference type="InterPro" id="IPR036388">
    <property type="entry name" value="WH-like_DNA-bd_sf"/>
</dbReference>
<proteinExistence type="inferred from homology"/>
<dbReference type="PANTHER" id="PTHR37296:SF1">
    <property type="entry name" value="CONSERVED VIRULENCE FACTOR B"/>
    <property type="match status" value="1"/>
</dbReference>
<comment type="similarity">
    <text evidence="1">Belongs to the CvfB family.</text>
</comment>
<dbReference type="InterPro" id="IPR003029">
    <property type="entry name" value="S1_domain"/>
</dbReference>
<feature type="domain" description="S1 motif" evidence="2">
    <location>
        <begin position="2"/>
        <end position="64"/>
    </location>
</feature>
<reference evidence="3" key="1">
    <citation type="submission" date="2022-09" db="EMBL/GenBank/DDBJ databases">
        <title>Comparative genomics and taxonomic characterization of three novel marine species of genus Reichenbachiella exhibiting antioxidant and polysaccharide degradation activities.</title>
        <authorList>
            <person name="Muhammad N."/>
            <person name="Lee Y.-J."/>
            <person name="Ko J."/>
            <person name="Kim S.-G."/>
        </authorList>
    </citation>
    <scope>NUCLEOTIDE SEQUENCE</scope>
    <source>
        <strain evidence="3">BKB1-1</strain>
    </source>
</reference>
<dbReference type="Pfam" id="PF17783">
    <property type="entry name" value="WHD_CvfB"/>
    <property type="match status" value="1"/>
</dbReference>
<dbReference type="InterPro" id="IPR014464">
    <property type="entry name" value="CvfB_fam"/>
</dbReference>
<accession>A0ABY6CLU3</accession>